<dbReference type="Pfam" id="PF13481">
    <property type="entry name" value="AAA_25"/>
    <property type="match status" value="1"/>
</dbReference>
<organism evidence="1 2">
    <name type="scientific">Streptomyces albireticuli</name>
    <dbReference type="NCBI Taxonomy" id="1940"/>
    <lineage>
        <taxon>Bacteria</taxon>
        <taxon>Bacillati</taxon>
        <taxon>Actinomycetota</taxon>
        <taxon>Actinomycetes</taxon>
        <taxon>Kitasatosporales</taxon>
        <taxon>Streptomycetaceae</taxon>
        <taxon>Streptomyces</taxon>
    </lineage>
</organism>
<dbReference type="RefSeq" id="WP_095579150.1">
    <property type="nucleotide sequence ID" value="NZ_JAJQQQ010000013.1"/>
</dbReference>
<gene>
    <name evidence="1" type="ORF">CK936_04555</name>
</gene>
<evidence type="ECO:0000313" key="1">
    <source>
        <dbReference type="EMBL" id="PAU50052.1"/>
    </source>
</evidence>
<dbReference type="InterPro" id="IPR027417">
    <property type="entry name" value="P-loop_NTPase"/>
</dbReference>
<name>A0A2A2DFK7_9ACTN</name>
<protein>
    <recommendedName>
        <fullName evidence="3">AAA+ ATPase domain-containing protein</fullName>
    </recommendedName>
</protein>
<dbReference type="SUPFAM" id="SSF52540">
    <property type="entry name" value="P-loop containing nucleoside triphosphate hydrolases"/>
    <property type="match status" value="1"/>
</dbReference>
<dbReference type="Proteomes" id="UP000218944">
    <property type="component" value="Unassembled WGS sequence"/>
</dbReference>
<dbReference type="EMBL" id="NSJV01000087">
    <property type="protein sequence ID" value="PAU50052.1"/>
    <property type="molecule type" value="Genomic_DNA"/>
</dbReference>
<evidence type="ECO:0008006" key="3">
    <source>
        <dbReference type="Google" id="ProtNLM"/>
    </source>
</evidence>
<reference evidence="1 2" key="1">
    <citation type="submission" date="2017-08" db="EMBL/GenBank/DDBJ databases">
        <title>Genome sequence of Streptomyces albireticuli NRRL B-1670.</title>
        <authorList>
            <person name="Graham D.E."/>
            <person name="Mahan K.M."/>
            <person name="Klingeman D.M."/>
            <person name="Hettich R.L."/>
            <person name="Parry R.J."/>
            <person name="Spain J.C."/>
        </authorList>
    </citation>
    <scope>NUCLEOTIDE SEQUENCE [LARGE SCALE GENOMIC DNA]</scope>
    <source>
        <strain evidence="1 2">NRRL B-1670</strain>
    </source>
</reference>
<accession>A0A2A2DFK7</accession>
<sequence>MPEQNDWSDIPGAIPPEEAERSIGELRSWAMANGIDPDTTSAANILAARKAAMSAAQAAVPLPGPRAATGAMSGMNSLNLTDGWQYDVASIGAEPHLIRDVLERQSAAWLVGPSGSYKSFIALSMAICVATGRPWYDRETYAGPVVYICSEGSKAWGKRMAAYAQVHGISGDRHPFYLRPAPIEIGSEEWEALAALLEHVRPALVVVDTQAQCATAADENSNSEMARIVKRLAAMANRTGAAVLTVHHSGHGKEGRDIRARGASSIYAAADTELKVVPKEQTIDDRGQESIRYISLEASKQKDMPTGPVVTLSPHVVEINGATDYYGRPVTSLVLVDIDPPKGDDASTPEEWAAMLYAAGVREAMGRDRLIQEANVKGLEGFPRKAAEAAKVAKAHKELIARKAAEGQGAFDE</sequence>
<dbReference type="Gene3D" id="3.40.50.300">
    <property type="entry name" value="P-loop containing nucleotide triphosphate hydrolases"/>
    <property type="match status" value="1"/>
</dbReference>
<keyword evidence="2" id="KW-1185">Reference proteome</keyword>
<evidence type="ECO:0000313" key="2">
    <source>
        <dbReference type="Proteomes" id="UP000218944"/>
    </source>
</evidence>
<proteinExistence type="predicted"/>
<comment type="caution">
    <text evidence="1">The sequence shown here is derived from an EMBL/GenBank/DDBJ whole genome shotgun (WGS) entry which is preliminary data.</text>
</comment>
<dbReference type="AlphaFoldDB" id="A0A2A2DFK7"/>